<organism evidence="2 3">
    <name type="scientific">Mycolicibacterium smegmatis (strain ATCC 700084 / mc(2)155)</name>
    <name type="common">Mycobacterium smegmatis</name>
    <dbReference type="NCBI Taxonomy" id="246196"/>
    <lineage>
        <taxon>Bacteria</taxon>
        <taxon>Bacillati</taxon>
        <taxon>Actinomycetota</taxon>
        <taxon>Actinomycetes</taxon>
        <taxon>Mycobacteriales</taxon>
        <taxon>Mycobacteriaceae</taxon>
        <taxon>Mycolicibacterium</taxon>
    </lineage>
</organism>
<feature type="region of interest" description="Disordered" evidence="1">
    <location>
        <begin position="1"/>
        <end position="38"/>
    </location>
</feature>
<feature type="compositionally biased region" description="Basic and acidic residues" evidence="1">
    <location>
        <begin position="1"/>
        <end position="13"/>
    </location>
</feature>
<reference evidence="2 3" key="1">
    <citation type="submission" date="2006-10" db="EMBL/GenBank/DDBJ databases">
        <authorList>
            <person name="Fleischmann R.D."/>
            <person name="Dodson R.J."/>
            <person name="Haft D.H."/>
            <person name="Merkel J.S."/>
            <person name="Nelson W.C."/>
            <person name="Fraser C.M."/>
        </authorList>
    </citation>
    <scope>NUCLEOTIDE SEQUENCE [LARGE SCALE GENOMIC DNA]</scope>
    <source>
        <strain evidence="3">ATCC 700084 / mc(2)155</strain>
    </source>
</reference>
<dbReference type="Proteomes" id="UP000000757">
    <property type="component" value="Chromosome"/>
</dbReference>
<name>A0QPS2_MYCS2</name>
<evidence type="ECO:0000313" key="3">
    <source>
        <dbReference type="Proteomes" id="UP000000757"/>
    </source>
</evidence>
<accession>A0QPS2</accession>
<dbReference type="EMBL" id="CP000480">
    <property type="protein sequence ID" value="ABK73688.1"/>
    <property type="molecule type" value="Genomic_DNA"/>
</dbReference>
<feature type="compositionally biased region" description="Low complexity" evidence="1">
    <location>
        <begin position="15"/>
        <end position="28"/>
    </location>
</feature>
<evidence type="ECO:0000313" key="2">
    <source>
        <dbReference type="EMBL" id="ABK73688.1"/>
    </source>
</evidence>
<dbReference type="STRING" id="246196.MSMEG_0498"/>
<feature type="compositionally biased region" description="Basic and acidic residues" evidence="1">
    <location>
        <begin position="29"/>
        <end position="38"/>
    </location>
</feature>
<keyword evidence="3" id="KW-1185">Reference proteome</keyword>
<dbReference type="PATRIC" id="fig|246196.19.peg.494"/>
<proteinExistence type="predicted"/>
<evidence type="ECO:0000256" key="1">
    <source>
        <dbReference type="SAM" id="MobiDB-lite"/>
    </source>
</evidence>
<dbReference type="AlphaFoldDB" id="A0QPS2"/>
<sequence length="38" mass="4409">MVLLCQRDRDRRPRQIPGNLARRNAAAARGERRFPTSC</sequence>
<protein>
    <submittedName>
        <fullName evidence="2">Uncharacterized protein</fullName>
    </submittedName>
</protein>
<dbReference type="KEGG" id="msm:MSMEG_0498"/>
<gene>
    <name evidence="2" type="ordered locus">MSMEG_0498</name>
</gene>
<dbReference type="KEGG" id="msb:LJ00_02465"/>